<keyword evidence="1" id="KW-0812">Transmembrane</keyword>
<name>A0A815T707_9BILA</name>
<evidence type="ECO:0000313" key="5">
    <source>
        <dbReference type="Proteomes" id="UP000663832"/>
    </source>
</evidence>
<evidence type="ECO:0000313" key="4">
    <source>
        <dbReference type="EMBL" id="CAF1644421.1"/>
    </source>
</evidence>
<organism evidence="3 6">
    <name type="scientific">Adineta steineri</name>
    <dbReference type="NCBI Taxonomy" id="433720"/>
    <lineage>
        <taxon>Eukaryota</taxon>
        <taxon>Metazoa</taxon>
        <taxon>Spiralia</taxon>
        <taxon>Gnathifera</taxon>
        <taxon>Rotifera</taxon>
        <taxon>Eurotatoria</taxon>
        <taxon>Bdelloidea</taxon>
        <taxon>Adinetida</taxon>
        <taxon>Adinetidae</taxon>
        <taxon>Adineta</taxon>
    </lineage>
</organism>
<accession>A0A815T707</accession>
<protein>
    <submittedName>
        <fullName evidence="3">Uncharacterized protein</fullName>
    </submittedName>
</protein>
<evidence type="ECO:0000256" key="1">
    <source>
        <dbReference type="SAM" id="Phobius"/>
    </source>
</evidence>
<dbReference type="EMBL" id="CAJNOI010002989">
    <property type="protein sequence ID" value="CAF1500768.1"/>
    <property type="molecule type" value="Genomic_DNA"/>
</dbReference>
<keyword evidence="1" id="KW-1133">Transmembrane helix</keyword>
<evidence type="ECO:0000313" key="6">
    <source>
        <dbReference type="Proteomes" id="UP000663877"/>
    </source>
</evidence>
<keyword evidence="2" id="KW-0732">Signal</keyword>
<dbReference type="Proteomes" id="UP000663832">
    <property type="component" value="Unassembled WGS sequence"/>
</dbReference>
<proteinExistence type="predicted"/>
<comment type="caution">
    <text evidence="3">The sequence shown here is derived from an EMBL/GenBank/DDBJ whole genome shotgun (WGS) entry which is preliminary data.</text>
</comment>
<evidence type="ECO:0000256" key="2">
    <source>
        <dbReference type="SAM" id="SignalP"/>
    </source>
</evidence>
<keyword evidence="1" id="KW-0472">Membrane</keyword>
<dbReference type="Proteomes" id="UP000663877">
    <property type="component" value="Unassembled WGS sequence"/>
</dbReference>
<feature type="transmembrane region" description="Helical" evidence="1">
    <location>
        <begin position="138"/>
        <end position="160"/>
    </location>
</feature>
<reference evidence="3" key="1">
    <citation type="submission" date="2021-02" db="EMBL/GenBank/DDBJ databases">
        <authorList>
            <person name="Nowell W R."/>
        </authorList>
    </citation>
    <scope>NUCLEOTIDE SEQUENCE</scope>
</reference>
<feature type="chain" id="PRO_5036412263" evidence="2">
    <location>
        <begin position="21"/>
        <end position="236"/>
    </location>
</feature>
<sequence>MVPAWMRFLLILSSVLIGECKDIIVQNPFYLRARIHDAHTASIQFEIAPDSNQRKCQMYKFTIRRNREYPYSMPEQNLTFWRNSLEMKHLDSGSYRVCAMICSEYIYQAKNHYQFYTKKNRTIPITTCIDFYAHSSHLLVLTLYILVAIFLIIAQIVFSLRKRQFQARIKLALIEIDNSLQKWRTTQPVTTDQVQPYTTLQSLVTRPASFIEQSMAQSNDDDGTQSIIFQLELPSE</sequence>
<evidence type="ECO:0000313" key="3">
    <source>
        <dbReference type="EMBL" id="CAF1500768.1"/>
    </source>
</evidence>
<dbReference type="AlphaFoldDB" id="A0A815T707"/>
<dbReference type="EMBL" id="CAJNOM010003333">
    <property type="protein sequence ID" value="CAF1644421.1"/>
    <property type="molecule type" value="Genomic_DNA"/>
</dbReference>
<feature type="signal peptide" evidence="2">
    <location>
        <begin position="1"/>
        <end position="20"/>
    </location>
</feature>
<dbReference type="OrthoDB" id="9998320at2759"/>
<gene>
    <name evidence="3" type="ORF">BJG266_LOCUS43156</name>
    <name evidence="4" type="ORF">QVE165_LOCUS60073</name>
</gene>
<keyword evidence="5" id="KW-1185">Reference proteome</keyword>